<feature type="chain" id="PRO_5026007904" evidence="1">
    <location>
        <begin position="23"/>
        <end position="100"/>
    </location>
</feature>
<name>A0A6H1UG44_9GAMM</name>
<keyword evidence="3" id="KW-1185">Reference proteome</keyword>
<dbReference type="RefSeq" id="WP_168660554.1">
    <property type="nucleotide sequence ID" value="NZ_CP051180.1"/>
</dbReference>
<proteinExistence type="predicted"/>
<organism evidence="2 3">
    <name type="scientific">Ferrimonas lipolytica</name>
    <dbReference type="NCBI Taxonomy" id="2724191"/>
    <lineage>
        <taxon>Bacteria</taxon>
        <taxon>Pseudomonadati</taxon>
        <taxon>Pseudomonadota</taxon>
        <taxon>Gammaproteobacteria</taxon>
        <taxon>Alteromonadales</taxon>
        <taxon>Ferrimonadaceae</taxon>
        <taxon>Ferrimonas</taxon>
    </lineage>
</organism>
<reference evidence="2 3" key="1">
    <citation type="submission" date="2020-04" db="EMBL/GenBank/DDBJ databases">
        <title>Ferrimonas sp. S7 isolated from sea water.</title>
        <authorList>
            <person name="Bae S.S."/>
            <person name="Baek K."/>
        </authorList>
    </citation>
    <scope>NUCLEOTIDE SEQUENCE [LARGE SCALE GENOMIC DNA]</scope>
    <source>
        <strain evidence="2 3">S7</strain>
    </source>
</reference>
<gene>
    <name evidence="2" type="ORF">HER31_10620</name>
</gene>
<keyword evidence="1" id="KW-0732">Signal</keyword>
<dbReference type="AlphaFoldDB" id="A0A6H1UG44"/>
<dbReference type="EMBL" id="CP051180">
    <property type="protein sequence ID" value="QIZ77293.1"/>
    <property type="molecule type" value="Genomic_DNA"/>
</dbReference>
<feature type="signal peptide" evidence="1">
    <location>
        <begin position="1"/>
        <end position="22"/>
    </location>
</feature>
<dbReference type="Proteomes" id="UP000501602">
    <property type="component" value="Chromosome"/>
</dbReference>
<evidence type="ECO:0000313" key="2">
    <source>
        <dbReference type="EMBL" id="QIZ77293.1"/>
    </source>
</evidence>
<accession>A0A6H1UG44</accession>
<dbReference type="KEGG" id="fes:HER31_10620"/>
<evidence type="ECO:0000313" key="3">
    <source>
        <dbReference type="Proteomes" id="UP000501602"/>
    </source>
</evidence>
<evidence type="ECO:0000256" key="1">
    <source>
        <dbReference type="SAM" id="SignalP"/>
    </source>
</evidence>
<protein>
    <submittedName>
        <fullName evidence="2">NrfJ</fullName>
    </submittedName>
</protein>
<sequence>MIKTILKLASVAIFAFSTAVSAMDLPHQGEVLETVNSGGYTYVKINEAGEDVWAAGPQMEVKKGDVVRFSEQMRMPSFTSKTLDRTFAPLIFAGDFSIRK</sequence>